<accession>A0ABQ4S3J3</accession>
<evidence type="ECO:0000313" key="2">
    <source>
        <dbReference type="Proteomes" id="UP001055125"/>
    </source>
</evidence>
<gene>
    <name evidence="1" type="ORF">OCOJLMKI_4849</name>
</gene>
<reference evidence="1" key="1">
    <citation type="journal article" date="2021" name="Front. Microbiol.">
        <title>Comprehensive Comparative Genomics and Phenotyping of Methylobacterium Species.</title>
        <authorList>
            <person name="Alessa O."/>
            <person name="Ogura Y."/>
            <person name="Fujitani Y."/>
            <person name="Takami H."/>
            <person name="Hayashi T."/>
            <person name="Sahin N."/>
            <person name="Tani A."/>
        </authorList>
    </citation>
    <scope>NUCLEOTIDE SEQUENCE</scope>
    <source>
        <strain evidence="1">DSM 19015</strain>
    </source>
</reference>
<reference evidence="1" key="2">
    <citation type="submission" date="2021-08" db="EMBL/GenBank/DDBJ databases">
        <authorList>
            <person name="Tani A."/>
            <person name="Ola A."/>
            <person name="Ogura Y."/>
            <person name="Katsura K."/>
            <person name="Hayashi T."/>
        </authorList>
    </citation>
    <scope>NUCLEOTIDE SEQUENCE</scope>
    <source>
        <strain evidence="1">DSM 19015</strain>
    </source>
</reference>
<protein>
    <submittedName>
        <fullName evidence="1">Uncharacterized protein</fullName>
    </submittedName>
</protein>
<dbReference type="Proteomes" id="UP001055125">
    <property type="component" value="Unassembled WGS sequence"/>
</dbReference>
<organism evidence="1 2">
    <name type="scientific">Methylobacterium iners</name>
    <dbReference type="NCBI Taxonomy" id="418707"/>
    <lineage>
        <taxon>Bacteria</taxon>
        <taxon>Pseudomonadati</taxon>
        <taxon>Pseudomonadota</taxon>
        <taxon>Alphaproteobacteria</taxon>
        <taxon>Hyphomicrobiales</taxon>
        <taxon>Methylobacteriaceae</taxon>
        <taxon>Methylobacterium</taxon>
    </lineage>
</organism>
<proteinExistence type="predicted"/>
<dbReference type="EMBL" id="BPQP01000096">
    <property type="protein sequence ID" value="GJD97616.1"/>
    <property type="molecule type" value="Genomic_DNA"/>
</dbReference>
<keyword evidence="2" id="KW-1185">Reference proteome</keyword>
<comment type="caution">
    <text evidence="1">The sequence shown here is derived from an EMBL/GenBank/DDBJ whole genome shotgun (WGS) entry which is preliminary data.</text>
</comment>
<evidence type="ECO:0000313" key="1">
    <source>
        <dbReference type="EMBL" id="GJD97616.1"/>
    </source>
</evidence>
<sequence>MVLLVRMTEKLTTAALCQLELIAEHEVDAAVDAYMADPLAPTFVFREGYRLNLAKAVRRHPGADDVVSRGKVGPALVRPFVRAAILQARPDRG</sequence>
<name>A0ABQ4S3J3_9HYPH</name>